<evidence type="ECO:0000313" key="3">
    <source>
        <dbReference type="EMBL" id="GMI20802.1"/>
    </source>
</evidence>
<keyword evidence="4" id="KW-1185">Reference proteome</keyword>
<gene>
    <name evidence="3" type="ORF">TrCOL_g784</name>
</gene>
<evidence type="ECO:0000256" key="2">
    <source>
        <dbReference type="SAM" id="Phobius"/>
    </source>
</evidence>
<dbReference type="Proteomes" id="UP001165065">
    <property type="component" value="Unassembled WGS sequence"/>
</dbReference>
<keyword evidence="2" id="KW-0812">Transmembrane</keyword>
<comment type="caution">
    <text evidence="3">The sequence shown here is derived from an EMBL/GenBank/DDBJ whole genome shotgun (WGS) entry which is preliminary data.</text>
</comment>
<dbReference type="OrthoDB" id="10383319at2759"/>
<dbReference type="AlphaFoldDB" id="A0A9W7FUN0"/>
<feature type="region of interest" description="Disordered" evidence="1">
    <location>
        <begin position="9"/>
        <end position="35"/>
    </location>
</feature>
<keyword evidence="2" id="KW-0472">Membrane</keyword>
<name>A0A9W7FUN0_9STRA</name>
<evidence type="ECO:0000313" key="4">
    <source>
        <dbReference type="Proteomes" id="UP001165065"/>
    </source>
</evidence>
<feature type="transmembrane region" description="Helical" evidence="2">
    <location>
        <begin position="43"/>
        <end position="65"/>
    </location>
</feature>
<feature type="compositionally biased region" description="Acidic residues" evidence="1">
    <location>
        <begin position="16"/>
        <end position="27"/>
    </location>
</feature>
<sequence length="114" mass="11618">MIIGGIVIVTTKETPVDDTDDPSEEGTDGGLGEEGTGYTMLQIGGMATGLGAWGAVMYFICFICGDGDGTPSKRQVPHGSGATRATLPPVEPTAPLISEYERNGGVPVAYAGVV</sequence>
<feature type="region of interest" description="Disordered" evidence="1">
    <location>
        <begin position="71"/>
        <end position="90"/>
    </location>
</feature>
<dbReference type="EMBL" id="BRYA01000522">
    <property type="protein sequence ID" value="GMI20802.1"/>
    <property type="molecule type" value="Genomic_DNA"/>
</dbReference>
<proteinExistence type="predicted"/>
<protein>
    <submittedName>
        <fullName evidence="3">Uncharacterized protein</fullName>
    </submittedName>
</protein>
<evidence type="ECO:0000256" key="1">
    <source>
        <dbReference type="SAM" id="MobiDB-lite"/>
    </source>
</evidence>
<accession>A0A9W7FUN0</accession>
<reference evidence="4" key="1">
    <citation type="journal article" date="2023" name="Commun. Biol.">
        <title>Genome analysis of Parmales, the sister group of diatoms, reveals the evolutionary specialization of diatoms from phago-mixotrophs to photoautotrophs.</title>
        <authorList>
            <person name="Ban H."/>
            <person name="Sato S."/>
            <person name="Yoshikawa S."/>
            <person name="Yamada K."/>
            <person name="Nakamura Y."/>
            <person name="Ichinomiya M."/>
            <person name="Sato N."/>
            <person name="Blanc-Mathieu R."/>
            <person name="Endo H."/>
            <person name="Kuwata A."/>
            <person name="Ogata H."/>
        </authorList>
    </citation>
    <scope>NUCLEOTIDE SEQUENCE [LARGE SCALE GENOMIC DNA]</scope>
</reference>
<organism evidence="3 4">
    <name type="scientific">Triparma columacea</name>
    <dbReference type="NCBI Taxonomy" id="722753"/>
    <lineage>
        <taxon>Eukaryota</taxon>
        <taxon>Sar</taxon>
        <taxon>Stramenopiles</taxon>
        <taxon>Ochrophyta</taxon>
        <taxon>Bolidophyceae</taxon>
        <taxon>Parmales</taxon>
        <taxon>Triparmaceae</taxon>
        <taxon>Triparma</taxon>
    </lineage>
</organism>
<keyword evidence="2" id="KW-1133">Transmembrane helix</keyword>